<dbReference type="EnsemblPlants" id="PNT76739">
    <property type="protein sequence ID" value="PNT76739"/>
    <property type="gene ID" value="BRADI_1g52562v3"/>
</dbReference>
<proteinExistence type="predicted"/>
<protein>
    <submittedName>
        <fullName evidence="3 4">Uncharacterized protein</fullName>
    </submittedName>
</protein>
<dbReference type="EMBL" id="CM000880">
    <property type="protein sequence ID" value="PNT76739.1"/>
    <property type="molecule type" value="Genomic_DNA"/>
</dbReference>
<evidence type="ECO:0000313" key="3">
    <source>
        <dbReference type="EMBL" id="PNT76739.1"/>
    </source>
</evidence>
<dbReference type="AlphaFoldDB" id="A0A2K2DR37"/>
<accession>A0A2K2DR37</accession>
<feature type="chain" id="PRO_5036043422" evidence="2">
    <location>
        <begin position="23"/>
        <end position="98"/>
    </location>
</feature>
<dbReference type="Gramene" id="PNT76739">
    <property type="protein sequence ID" value="PNT76739"/>
    <property type="gene ID" value="BRADI_1g52562v3"/>
</dbReference>
<feature type="compositionally biased region" description="Low complexity" evidence="1">
    <location>
        <begin position="88"/>
        <end position="98"/>
    </location>
</feature>
<keyword evidence="5" id="KW-1185">Reference proteome</keyword>
<evidence type="ECO:0000256" key="2">
    <source>
        <dbReference type="SAM" id="SignalP"/>
    </source>
</evidence>
<sequence>MGEGTPPLGSLAATLLLVHTLARPRRRGHHIPCRPWRRRPLPAHRHHHRPGGGWLPLHPARARGCHGGQTSRATAAPMMAQEGHWPTSFSSSSSGRLR</sequence>
<evidence type="ECO:0000256" key="1">
    <source>
        <dbReference type="SAM" id="MobiDB-lite"/>
    </source>
</evidence>
<organism evidence="3">
    <name type="scientific">Brachypodium distachyon</name>
    <name type="common">Purple false brome</name>
    <name type="synonym">Trachynia distachya</name>
    <dbReference type="NCBI Taxonomy" id="15368"/>
    <lineage>
        <taxon>Eukaryota</taxon>
        <taxon>Viridiplantae</taxon>
        <taxon>Streptophyta</taxon>
        <taxon>Embryophyta</taxon>
        <taxon>Tracheophyta</taxon>
        <taxon>Spermatophyta</taxon>
        <taxon>Magnoliopsida</taxon>
        <taxon>Liliopsida</taxon>
        <taxon>Poales</taxon>
        <taxon>Poaceae</taxon>
        <taxon>BOP clade</taxon>
        <taxon>Pooideae</taxon>
        <taxon>Stipodae</taxon>
        <taxon>Brachypodieae</taxon>
        <taxon>Brachypodium</taxon>
    </lineage>
</organism>
<gene>
    <name evidence="3" type="ORF">BRADI_1g52562v3</name>
</gene>
<reference evidence="3" key="2">
    <citation type="submission" date="2017-06" db="EMBL/GenBank/DDBJ databases">
        <title>WGS assembly of Brachypodium distachyon.</title>
        <authorList>
            <consortium name="The International Brachypodium Initiative"/>
            <person name="Lucas S."/>
            <person name="Harmon-Smith M."/>
            <person name="Lail K."/>
            <person name="Tice H."/>
            <person name="Grimwood J."/>
            <person name="Bruce D."/>
            <person name="Barry K."/>
            <person name="Shu S."/>
            <person name="Lindquist E."/>
            <person name="Wang M."/>
            <person name="Pitluck S."/>
            <person name="Vogel J.P."/>
            <person name="Garvin D.F."/>
            <person name="Mockler T.C."/>
            <person name="Schmutz J."/>
            <person name="Rokhsar D."/>
            <person name="Bevan M.W."/>
        </authorList>
    </citation>
    <scope>NUCLEOTIDE SEQUENCE</scope>
    <source>
        <strain evidence="3">Bd21</strain>
    </source>
</reference>
<keyword evidence="2" id="KW-0732">Signal</keyword>
<evidence type="ECO:0000313" key="5">
    <source>
        <dbReference type="Proteomes" id="UP000008810"/>
    </source>
</evidence>
<name>A0A2K2DR37_BRADI</name>
<dbReference type="InParanoid" id="A0A2K2DR37"/>
<dbReference type="Proteomes" id="UP000008810">
    <property type="component" value="Chromosome 1"/>
</dbReference>
<feature type="signal peptide" evidence="2">
    <location>
        <begin position="1"/>
        <end position="22"/>
    </location>
</feature>
<feature type="compositionally biased region" description="Basic residues" evidence="1">
    <location>
        <begin position="24"/>
        <end position="50"/>
    </location>
</feature>
<evidence type="ECO:0000313" key="4">
    <source>
        <dbReference type="EnsemblPlants" id="PNT76739"/>
    </source>
</evidence>
<feature type="region of interest" description="Disordered" evidence="1">
    <location>
        <begin position="24"/>
        <end position="98"/>
    </location>
</feature>
<reference evidence="4" key="3">
    <citation type="submission" date="2018-08" db="UniProtKB">
        <authorList>
            <consortium name="EnsemblPlants"/>
        </authorList>
    </citation>
    <scope>IDENTIFICATION</scope>
    <source>
        <strain evidence="4">cv. Bd21</strain>
    </source>
</reference>
<reference evidence="3 4" key="1">
    <citation type="journal article" date="2010" name="Nature">
        <title>Genome sequencing and analysis of the model grass Brachypodium distachyon.</title>
        <authorList>
            <consortium name="International Brachypodium Initiative"/>
        </authorList>
    </citation>
    <scope>NUCLEOTIDE SEQUENCE [LARGE SCALE GENOMIC DNA]</scope>
    <source>
        <strain evidence="3 4">Bd21</strain>
    </source>
</reference>